<dbReference type="GO" id="GO:0005096">
    <property type="term" value="F:GTPase activator activity"/>
    <property type="evidence" value="ECO:0007669"/>
    <property type="project" value="UniProtKB-KW"/>
</dbReference>
<comment type="caution">
    <text evidence="4">The sequence shown here is derived from an EMBL/GenBank/DDBJ whole genome shotgun (WGS) entry which is preliminary data.</text>
</comment>
<organism evidence="4 5">
    <name type="scientific">Fasciolopsis buskii</name>
    <dbReference type="NCBI Taxonomy" id="27845"/>
    <lineage>
        <taxon>Eukaryota</taxon>
        <taxon>Metazoa</taxon>
        <taxon>Spiralia</taxon>
        <taxon>Lophotrochozoa</taxon>
        <taxon>Platyhelminthes</taxon>
        <taxon>Trematoda</taxon>
        <taxon>Digenea</taxon>
        <taxon>Plagiorchiida</taxon>
        <taxon>Echinostomata</taxon>
        <taxon>Echinostomatoidea</taxon>
        <taxon>Fasciolidae</taxon>
        <taxon>Fasciolopsis</taxon>
    </lineage>
</organism>
<protein>
    <submittedName>
        <fullName evidence="4">Gtpase activating protein</fullName>
    </submittedName>
</protein>
<dbReference type="SUPFAM" id="SSF47923">
    <property type="entry name" value="Ypt/Rab-GAP domain of gyp1p"/>
    <property type="match status" value="2"/>
</dbReference>
<accession>A0A8E0RPI4</accession>
<dbReference type="SMART" id="SM00164">
    <property type="entry name" value="TBC"/>
    <property type="match status" value="1"/>
</dbReference>
<dbReference type="Gene3D" id="1.10.472.80">
    <property type="entry name" value="Ypt/Rab-GAP domain of gyp1p, domain 3"/>
    <property type="match status" value="1"/>
</dbReference>
<dbReference type="PROSITE" id="PS50086">
    <property type="entry name" value="TBC_RABGAP"/>
    <property type="match status" value="1"/>
</dbReference>
<dbReference type="InterPro" id="IPR035969">
    <property type="entry name" value="Rab-GAP_TBC_sf"/>
</dbReference>
<keyword evidence="5" id="KW-1185">Reference proteome</keyword>
<evidence type="ECO:0000313" key="4">
    <source>
        <dbReference type="EMBL" id="KAA0184113.1"/>
    </source>
</evidence>
<sequence>MQHLISPVSHREVVFVRAKIGSDSGDESYKSFAIDPNITTFNIFLGILSKCFDTISDFSVSYLASDDYGERFYVPMQSDWDLDAAVLTSSDPVLNVKVNVKPLPSELRDWDVVVPADVRFGIRSLNSMRDTLPLPYSGGRMGYHASTLFSFFSDRIGRTVSNVQKVIGFRADSEDTDSLMRSPVTDVEFRLYMDNVGRVTRLEQLCWDIFRGGLQPELRKVGWRILLSVFPLDTTGQERIALLETKTRQYLAMKQTWKRAYVQGQLSERQLATLASVSIDVVRTDWTNDYYRGEKNRYRVCQLFDLLATYSIYHPCVGYSQGMSDLASSVLIVQEDEVAGYLCFCALMQRLHVNFSPTHPSGILAKMGQLYSIIACKDPKLACFLRMHGLANMYFTQRWLLLELKREFHFEDSLHLFEIQWAASNSIRFADAANLEQTSNSKSVGHLVLAEEKAIAIMDEQLRATDKSVSLKSYGVRDVSLINSLIGPEYIVQLTDSKGNNLKGLAFTDVVRRPKGPSRIQSSTVSHVHSLDLDPIRSADLHFPSQNPSNRRSFHPTPTEFPVYLCQNQSSIDEVGSSLNASRSQDRSNVPPNVLGTTETELFSRDRVTETRIPQPEALGYGNPFLLFLCFSLLVEYREEIFAQVNDAGDMISFFQQQSKKHKLGRILQRARVHFNRYLQDNNVFLP</sequence>
<dbReference type="InterPro" id="IPR000195">
    <property type="entry name" value="Rab-GAP-TBC_dom"/>
</dbReference>
<dbReference type="OrthoDB" id="10264062at2759"/>
<feature type="region of interest" description="Disordered" evidence="2">
    <location>
        <begin position="576"/>
        <end position="595"/>
    </location>
</feature>
<evidence type="ECO:0000259" key="3">
    <source>
        <dbReference type="PROSITE" id="PS50086"/>
    </source>
</evidence>
<dbReference type="AlphaFoldDB" id="A0A8E0RPI4"/>
<dbReference type="Pfam" id="PF00566">
    <property type="entry name" value="RabGAP-TBC"/>
    <property type="match status" value="1"/>
</dbReference>
<evidence type="ECO:0000313" key="5">
    <source>
        <dbReference type="Proteomes" id="UP000728185"/>
    </source>
</evidence>
<name>A0A8E0RPI4_9TREM</name>
<dbReference type="Gene3D" id="1.10.8.270">
    <property type="entry name" value="putative rabgap domain of human tbc1 domain family member 14 like domains"/>
    <property type="match status" value="1"/>
</dbReference>
<dbReference type="PANTHER" id="PTHR22957">
    <property type="entry name" value="TBC1 DOMAIN FAMILY MEMBER GTPASE-ACTIVATING PROTEIN"/>
    <property type="match status" value="1"/>
</dbReference>
<dbReference type="Proteomes" id="UP000728185">
    <property type="component" value="Unassembled WGS sequence"/>
</dbReference>
<dbReference type="PANTHER" id="PTHR22957:SF333">
    <property type="entry name" value="TBC1 DOMAIN FAMILY MEMBER 25"/>
    <property type="match status" value="1"/>
</dbReference>
<proteinExistence type="predicted"/>
<dbReference type="EMBL" id="LUCM01011346">
    <property type="protein sequence ID" value="KAA0184113.1"/>
    <property type="molecule type" value="Genomic_DNA"/>
</dbReference>
<reference evidence="4" key="1">
    <citation type="submission" date="2019-05" db="EMBL/GenBank/DDBJ databases">
        <title>Annotation for the trematode Fasciolopsis buski.</title>
        <authorList>
            <person name="Choi Y.-J."/>
        </authorList>
    </citation>
    <scope>NUCLEOTIDE SEQUENCE</scope>
    <source>
        <strain evidence="4">HT</strain>
        <tissue evidence="4">Whole worm</tissue>
    </source>
</reference>
<evidence type="ECO:0000256" key="1">
    <source>
        <dbReference type="ARBA" id="ARBA00022468"/>
    </source>
</evidence>
<evidence type="ECO:0000256" key="2">
    <source>
        <dbReference type="SAM" id="MobiDB-lite"/>
    </source>
</evidence>
<gene>
    <name evidence="4" type="ORF">FBUS_05389</name>
</gene>
<keyword evidence="1" id="KW-0343">GTPase activation</keyword>
<feature type="domain" description="Rab-GAP TBC" evidence="3">
    <location>
        <begin position="213"/>
        <end position="424"/>
    </location>
</feature>